<evidence type="ECO:0000256" key="6">
    <source>
        <dbReference type="ARBA" id="ARBA00023136"/>
    </source>
</evidence>
<dbReference type="InterPro" id="IPR037066">
    <property type="entry name" value="Plug_dom_sf"/>
</dbReference>
<dbReference type="GO" id="GO:0044718">
    <property type="term" value="P:siderophore transmembrane transport"/>
    <property type="evidence" value="ECO:0007669"/>
    <property type="project" value="TreeGrafter"/>
</dbReference>
<gene>
    <name evidence="12" type="ORF">H2204_007267</name>
</gene>
<feature type="chain" id="PRO_5041321441" description="TonB-dependent receptor" evidence="9">
    <location>
        <begin position="28"/>
        <end position="721"/>
    </location>
</feature>
<dbReference type="Gene3D" id="2.170.130.10">
    <property type="entry name" value="TonB-dependent receptor, plug domain"/>
    <property type="match status" value="1"/>
</dbReference>
<feature type="signal peptide" evidence="9">
    <location>
        <begin position="1"/>
        <end position="27"/>
    </location>
</feature>
<sequence length="721" mass="79037">MPFLPYRPTLCPQSLAVMLGLATTAHAAPQATTLDAVQVTAADASAQAREALKRVPGASNVIDVAKAREALKRVPGASNVIDVAKADSRLSSSADVLAYQPGISAQSPGNEGTKVSIRGSGINRGPGAHASGIAVSIDGLPLTGPGGTPYELLEPLWLSRVEVLRGANGFERGALALGGAIDYVSRSGRDSAGVQLHYEAGSRGYQKRGISWGGVSGDVDYFLAYTDTEFDGYQRHASGDGKGAMANVGWQITPDLQTRFFVRYRETNHETPGRLTREQIRNDPRAANPANLAIDARRPQPGSTWVGNVTTLQIDEDSSLQAGLVYHKYPMDLNESLYRQQLDYANLNATLDYRRRHTLFDLDSETTIGMRVTHDLDADVRESLRFASNGYAAGTRTRDFRHHGTDSTLHIGNNLAVNERLRVQTGIALINTRRDVQVTWPSSGGRLREHDWDYAPRLGFTWQQTPQTQWFGNLSRSVEAPHPWSMIWGSNQYFGAGNGPSTGRQRAPVPMQNQTATTLELGARGDAALGRWELTGYYAHVNHELLSVELQPVPNLFIAENNASPTVHRGIEAGLDSTVWQGAPGRLSLRQAYTFSDFRYRHDTRFGSNRLPGLPRHAYQAELRFDHASGLYAALNTEYASRIAVDYANSYWADSHVIFGSRIGYDAPGGRWQLWAEMRNIGDRHYAATVTPGYNDAGKDVARSTPGEGRGVYAGVRWRFD</sequence>
<dbReference type="InterPro" id="IPR039426">
    <property type="entry name" value="TonB-dep_rcpt-like"/>
</dbReference>
<evidence type="ECO:0000256" key="9">
    <source>
        <dbReference type="SAM" id="SignalP"/>
    </source>
</evidence>
<dbReference type="InterPro" id="IPR036942">
    <property type="entry name" value="Beta-barrel_TonB_sf"/>
</dbReference>
<dbReference type="AlphaFoldDB" id="A0AA39CVS8"/>
<keyword evidence="5" id="KW-0798">TonB box</keyword>
<evidence type="ECO:0000256" key="8">
    <source>
        <dbReference type="ARBA" id="ARBA00023237"/>
    </source>
</evidence>
<dbReference type="SUPFAM" id="SSF56935">
    <property type="entry name" value="Porins"/>
    <property type="match status" value="1"/>
</dbReference>
<evidence type="ECO:0000313" key="12">
    <source>
        <dbReference type="EMBL" id="KAJ9633122.1"/>
    </source>
</evidence>
<accession>A0AA39CVS8</accession>
<protein>
    <recommendedName>
        <fullName evidence="13">TonB-dependent receptor</fullName>
    </recommendedName>
</protein>
<comment type="caution">
    <text evidence="12">The sequence shown here is derived from an EMBL/GenBank/DDBJ whole genome shotgun (WGS) entry which is preliminary data.</text>
</comment>
<comment type="subcellular location">
    <subcellularLocation>
        <location evidence="1">Cell outer membrane</location>
        <topology evidence="1">Multi-pass membrane protein</topology>
    </subcellularLocation>
</comment>
<evidence type="ECO:0000256" key="4">
    <source>
        <dbReference type="ARBA" id="ARBA00022729"/>
    </source>
</evidence>
<dbReference type="Pfam" id="PF00593">
    <property type="entry name" value="TonB_dep_Rec_b-barrel"/>
    <property type="match status" value="1"/>
</dbReference>
<evidence type="ECO:0000256" key="7">
    <source>
        <dbReference type="ARBA" id="ARBA00023170"/>
    </source>
</evidence>
<dbReference type="PANTHER" id="PTHR30069">
    <property type="entry name" value="TONB-DEPENDENT OUTER MEMBRANE RECEPTOR"/>
    <property type="match status" value="1"/>
</dbReference>
<dbReference type="Gene3D" id="2.40.170.20">
    <property type="entry name" value="TonB-dependent receptor, beta-barrel domain"/>
    <property type="match status" value="1"/>
</dbReference>
<name>A0AA39CVS8_9EURO</name>
<feature type="domain" description="TonB-dependent receptor-like beta-barrel" evidence="10">
    <location>
        <begin position="255"/>
        <end position="681"/>
    </location>
</feature>
<dbReference type="PANTHER" id="PTHR30069:SF29">
    <property type="entry name" value="HEMOGLOBIN AND HEMOGLOBIN-HAPTOGLOBIN-BINDING PROTEIN 1-RELATED"/>
    <property type="match status" value="1"/>
</dbReference>
<evidence type="ECO:0000256" key="1">
    <source>
        <dbReference type="ARBA" id="ARBA00004571"/>
    </source>
</evidence>
<keyword evidence="4 9" id="KW-0732">Signal</keyword>
<keyword evidence="3" id="KW-0812">Transmembrane</keyword>
<keyword evidence="2" id="KW-0813">Transport</keyword>
<feature type="domain" description="TonB-dependent receptor plug" evidence="11">
    <location>
        <begin position="71"/>
        <end position="180"/>
    </location>
</feature>
<evidence type="ECO:0000256" key="2">
    <source>
        <dbReference type="ARBA" id="ARBA00022448"/>
    </source>
</evidence>
<dbReference type="GO" id="GO:0015344">
    <property type="term" value="F:siderophore uptake transmembrane transporter activity"/>
    <property type="evidence" value="ECO:0007669"/>
    <property type="project" value="TreeGrafter"/>
</dbReference>
<dbReference type="PROSITE" id="PS52016">
    <property type="entry name" value="TONB_DEPENDENT_REC_3"/>
    <property type="match status" value="1"/>
</dbReference>
<dbReference type="InterPro" id="IPR012910">
    <property type="entry name" value="Plug_dom"/>
</dbReference>
<evidence type="ECO:0000259" key="10">
    <source>
        <dbReference type="Pfam" id="PF00593"/>
    </source>
</evidence>
<dbReference type="InterPro" id="IPR000531">
    <property type="entry name" value="Beta-barrel_TonB"/>
</dbReference>
<organism evidence="12">
    <name type="scientific">Knufia peltigerae</name>
    <dbReference type="NCBI Taxonomy" id="1002370"/>
    <lineage>
        <taxon>Eukaryota</taxon>
        <taxon>Fungi</taxon>
        <taxon>Dikarya</taxon>
        <taxon>Ascomycota</taxon>
        <taxon>Pezizomycotina</taxon>
        <taxon>Eurotiomycetes</taxon>
        <taxon>Chaetothyriomycetidae</taxon>
        <taxon>Chaetothyriales</taxon>
        <taxon>Trichomeriaceae</taxon>
        <taxon>Knufia</taxon>
    </lineage>
</organism>
<keyword evidence="7" id="KW-0675">Receptor</keyword>
<evidence type="ECO:0000256" key="5">
    <source>
        <dbReference type="ARBA" id="ARBA00023077"/>
    </source>
</evidence>
<keyword evidence="8" id="KW-0998">Cell outer membrane</keyword>
<proteinExistence type="predicted"/>
<keyword evidence="6" id="KW-0472">Membrane</keyword>
<evidence type="ECO:0000259" key="11">
    <source>
        <dbReference type="Pfam" id="PF07715"/>
    </source>
</evidence>
<evidence type="ECO:0000256" key="3">
    <source>
        <dbReference type="ARBA" id="ARBA00022692"/>
    </source>
</evidence>
<dbReference type="Pfam" id="PF07715">
    <property type="entry name" value="Plug"/>
    <property type="match status" value="1"/>
</dbReference>
<dbReference type="EMBL" id="JAPDRN010000049">
    <property type="protein sequence ID" value="KAJ9633122.1"/>
    <property type="molecule type" value="Genomic_DNA"/>
</dbReference>
<evidence type="ECO:0008006" key="13">
    <source>
        <dbReference type="Google" id="ProtNLM"/>
    </source>
</evidence>
<reference evidence="12" key="1">
    <citation type="submission" date="2022-10" db="EMBL/GenBank/DDBJ databases">
        <title>Culturing micro-colonial fungi from biological soil crusts in the Mojave desert and describing Neophaeococcomyces mojavensis, and introducing the new genera and species Taxawa tesnikishii.</title>
        <authorList>
            <person name="Kurbessoian T."/>
            <person name="Stajich J.E."/>
        </authorList>
    </citation>
    <scope>NUCLEOTIDE SEQUENCE</scope>
    <source>
        <strain evidence="12">TK_35</strain>
    </source>
</reference>